<feature type="compositionally biased region" description="Polar residues" evidence="5">
    <location>
        <begin position="1"/>
        <end position="12"/>
    </location>
</feature>
<dbReference type="InterPro" id="IPR025724">
    <property type="entry name" value="GAG-pre-integrase_dom"/>
</dbReference>
<gene>
    <name evidence="7" type="ORF">U9M48_030993</name>
</gene>
<keyword evidence="1" id="KW-0645">Protease</keyword>
<feature type="compositionally biased region" description="Low complexity" evidence="5">
    <location>
        <begin position="980"/>
        <end position="989"/>
    </location>
</feature>
<dbReference type="InterPro" id="IPR013103">
    <property type="entry name" value="RVT_2"/>
</dbReference>
<accession>A0AAQ3U246</accession>
<dbReference type="PANTHER" id="PTHR42648">
    <property type="entry name" value="TRANSPOSASE, PUTATIVE-RELATED"/>
    <property type="match status" value="1"/>
</dbReference>
<dbReference type="PANTHER" id="PTHR42648:SF25">
    <property type="entry name" value="RNA-DIRECTED DNA POLYMERASE"/>
    <property type="match status" value="1"/>
</dbReference>
<protein>
    <recommendedName>
        <fullName evidence="6">Integrase catalytic domain-containing protein</fullName>
    </recommendedName>
</protein>
<dbReference type="InterPro" id="IPR057670">
    <property type="entry name" value="SH3_retrovirus"/>
</dbReference>
<feature type="domain" description="Integrase catalytic" evidence="6">
    <location>
        <begin position="684"/>
        <end position="804"/>
    </location>
</feature>
<dbReference type="GO" id="GO:0003676">
    <property type="term" value="F:nucleic acid binding"/>
    <property type="evidence" value="ECO:0007669"/>
    <property type="project" value="InterPro"/>
</dbReference>
<proteinExistence type="predicted"/>
<evidence type="ECO:0000313" key="8">
    <source>
        <dbReference type="Proteomes" id="UP001341281"/>
    </source>
</evidence>
<dbReference type="Pfam" id="PF14223">
    <property type="entry name" value="Retrotran_gag_2"/>
    <property type="match status" value="1"/>
</dbReference>
<dbReference type="Pfam" id="PF25597">
    <property type="entry name" value="SH3_retrovirus"/>
    <property type="match status" value="1"/>
</dbReference>
<name>A0AAQ3U246_PASNO</name>
<feature type="region of interest" description="Disordered" evidence="5">
    <location>
        <begin position="1"/>
        <end position="39"/>
    </location>
</feature>
<dbReference type="GO" id="GO:0046872">
    <property type="term" value="F:metal ion binding"/>
    <property type="evidence" value="ECO:0007669"/>
    <property type="project" value="UniProtKB-KW"/>
</dbReference>
<dbReference type="Pfam" id="PF13976">
    <property type="entry name" value="gag_pre-integrs"/>
    <property type="match status" value="1"/>
</dbReference>
<dbReference type="InterPro" id="IPR039537">
    <property type="entry name" value="Retrotran_Ty1/copia-like"/>
</dbReference>
<dbReference type="Pfam" id="PF07727">
    <property type="entry name" value="RVT_2"/>
    <property type="match status" value="1"/>
</dbReference>
<evidence type="ECO:0000256" key="2">
    <source>
        <dbReference type="ARBA" id="ARBA00022723"/>
    </source>
</evidence>
<dbReference type="Pfam" id="PF00665">
    <property type="entry name" value="rve"/>
    <property type="match status" value="1"/>
</dbReference>
<dbReference type="AlphaFoldDB" id="A0AAQ3U246"/>
<keyword evidence="3" id="KW-0378">Hydrolase</keyword>
<reference evidence="7 8" key="1">
    <citation type="submission" date="2024-02" db="EMBL/GenBank/DDBJ databases">
        <title>High-quality chromosome-scale genome assembly of Pensacola bahiagrass (Paspalum notatum Flugge var. saurae).</title>
        <authorList>
            <person name="Vega J.M."/>
            <person name="Podio M."/>
            <person name="Orjuela J."/>
            <person name="Siena L.A."/>
            <person name="Pessino S.C."/>
            <person name="Combes M.C."/>
            <person name="Mariac C."/>
            <person name="Albertini E."/>
            <person name="Pupilli F."/>
            <person name="Ortiz J.P.A."/>
            <person name="Leblanc O."/>
        </authorList>
    </citation>
    <scope>NUCLEOTIDE SEQUENCE [LARGE SCALE GENOMIC DNA]</scope>
    <source>
        <strain evidence="7">R1</strain>
        <tissue evidence="7">Leaf</tissue>
    </source>
</reference>
<dbReference type="Pfam" id="PF22936">
    <property type="entry name" value="Pol_BBD"/>
    <property type="match status" value="1"/>
</dbReference>
<evidence type="ECO:0000256" key="5">
    <source>
        <dbReference type="SAM" id="MobiDB-lite"/>
    </source>
</evidence>
<dbReference type="InterPro" id="IPR001584">
    <property type="entry name" value="Integrase_cat-core"/>
</dbReference>
<dbReference type="Proteomes" id="UP001341281">
    <property type="component" value="Chromosome 07"/>
</dbReference>
<feature type="region of interest" description="Disordered" evidence="5">
    <location>
        <begin position="932"/>
        <end position="994"/>
    </location>
</feature>
<dbReference type="SUPFAM" id="SSF53098">
    <property type="entry name" value="Ribonuclease H-like"/>
    <property type="match status" value="1"/>
</dbReference>
<feature type="compositionally biased region" description="Low complexity" evidence="5">
    <location>
        <begin position="949"/>
        <end position="971"/>
    </location>
</feature>
<keyword evidence="4" id="KW-0175">Coiled coil</keyword>
<feature type="region of interest" description="Disordered" evidence="5">
    <location>
        <begin position="386"/>
        <end position="442"/>
    </location>
</feature>
<feature type="region of interest" description="Disordered" evidence="5">
    <location>
        <begin position="89"/>
        <end position="112"/>
    </location>
</feature>
<sequence>MSDGQSQRSVASSARHRQEAEVAAAADRERAAVETTATSARAARLAAAELAAAKAEMEAAAAADAALQRQQSSRLWEVVAPAALPLSTAPTRGSGWRGMQRGSGRRNGQTRTPVSEVAAAQIGADAPTALRAEASAAAALPAAAQPGAGVPTALPVAATGSKEIAAFTGGAALPPQTVTGHRSRYWWPTLTKTNYVEWSAVMRVRLQVRHMWEAVRYGDVDYYEDRRALDVLIAAVPPEMQFSLSKKRTTKEAWDAIAAARIVSDRARKTTLQALRKEWENLAFKPGEDVDDFALLLNTLLQKLVQFGDDTYDEERAVQKFFRCIPEKYKQIACSIESLLDLSTMSIEEAIGRLKVVDSDKVAPPSGPINIGGKLYLTREQWEACQGDGKKGKSSSATGDRKPRKGRKCVQAGARGRAEGDARGGAQGGAAGNQKPARDEPCRNCGKLAKECQQPRRGQAHVAQVEEEEPAMLLAHASIETLPAASAAANLLHLDEPKAHAFLGDDSSNDKTDGWCLDTCATHHMTGSVKFGDASDVEIKGVGSVLFTTVSGEHRLLTGVYYIPALRNSIISLGQLVENGSRVVIESGVLRIWDHHRRLLAKVTRGTNRLYVLNVQVAQPLCLAARQDDEAWQWHERFGHLHFEALKWLSANEMVRGLPCLDHVEQLCDVCVLTKQRRLPFPHQSSFPAKERLELVHGDFCGPMTPATPGGRRYFLLLVDNLSCYMWVMVLGNKGEVADAIRRGQVAAEAECGRKLRVLRTDNSGEFTVAEFALYCADEGIQRHYSTLYSPQQNGVVERCNQTVVGMARALLKQRRLPAVFWGEAVTSYEAWHGRKPAVSHLRVFDFLAFVKELSHIGKLDDRSTPGVFIGYTKGSKAYRILDLGTQHVRTARDVVFNEGRGWAWDKAVDDGWTPTYYFTVEYVHFEGAGGVGSSPSPSVPIPPPESPPTLAATTSAASSSSPTPSQSATPRTPPPTATPPGMSTPTPARADRSPVEFATPLSHDEERVDAYHDGEPLWYRMVEDLLGDQPVPGLVPRDLEAQLHLACDDGEPRSFAEAERHAAWRAAMQSEMDAVEKNRTWELADLPRGHRAITLKWVFKLKRDEAGAIVKHKARLVARGFVQQEGIDFNDAFAPVARMESVRLLLALAA</sequence>
<evidence type="ECO:0000256" key="4">
    <source>
        <dbReference type="SAM" id="Coils"/>
    </source>
</evidence>
<evidence type="ECO:0000259" key="6">
    <source>
        <dbReference type="PROSITE" id="PS50994"/>
    </source>
</evidence>
<feature type="compositionally biased region" description="Basic and acidic residues" evidence="5">
    <location>
        <begin position="16"/>
        <end position="32"/>
    </location>
</feature>
<keyword evidence="2" id="KW-0479">Metal-binding</keyword>
<dbReference type="GO" id="GO:0015074">
    <property type="term" value="P:DNA integration"/>
    <property type="evidence" value="ECO:0007669"/>
    <property type="project" value="InterPro"/>
</dbReference>
<feature type="coiled-coil region" evidence="4">
    <location>
        <begin position="43"/>
        <end position="70"/>
    </location>
</feature>
<dbReference type="EMBL" id="CP144751">
    <property type="protein sequence ID" value="WVZ83898.1"/>
    <property type="molecule type" value="Genomic_DNA"/>
</dbReference>
<organism evidence="7 8">
    <name type="scientific">Paspalum notatum var. saurae</name>
    <dbReference type="NCBI Taxonomy" id="547442"/>
    <lineage>
        <taxon>Eukaryota</taxon>
        <taxon>Viridiplantae</taxon>
        <taxon>Streptophyta</taxon>
        <taxon>Embryophyta</taxon>
        <taxon>Tracheophyta</taxon>
        <taxon>Spermatophyta</taxon>
        <taxon>Magnoliopsida</taxon>
        <taxon>Liliopsida</taxon>
        <taxon>Poales</taxon>
        <taxon>Poaceae</taxon>
        <taxon>PACMAD clade</taxon>
        <taxon>Panicoideae</taxon>
        <taxon>Andropogonodae</taxon>
        <taxon>Paspaleae</taxon>
        <taxon>Paspalinae</taxon>
        <taxon>Paspalum</taxon>
    </lineage>
</organism>
<evidence type="ECO:0000256" key="3">
    <source>
        <dbReference type="ARBA" id="ARBA00022801"/>
    </source>
</evidence>
<feature type="compositionally biased region" description="Pro residues" evidence="5">
    <location>
        <begin position="938"/>
        <end position="948"/>
    </location>
</feature>
<dbReference type="InterPro" id="IPR036397">
    <property type="entry name" value="RNaseH_sf"/>
</dbReference>
<dbReference type="PROSITE" id="PS50994">
    <property type="entry name" value="INTEGRASE"/>
    <property type="match status" value="1"/>
</dbReference>
<dbReference type="InterPro" id="IPR054722">
    <property type="entry name" value="PolX-like_BBD"/>
</dbReference>
<dbReference type="InterPro" id="IPR012337">
    <property type="entry name" value="RNaseH-like_sf"/>
</dbReference>
<dbReference type="GO" id="GO:0006508">
    <property type="term" value="P:proteolysis"/>
    <property type="evidence" value="ECO:0007669"/>
    <property type="project" value="UniProtKB-KW"/>
</dbReference>
<evidence type="ECO:0000313" key="7">
    <source>
        <dbReference type="EMBL" id="WVZ83898.1"/>
    </source>
</evidence>
<dbReference type="Gene3D" id="3.30.420.10">
    <property type="entry name" value="Ribonuclease H-like superfamily/Ribonuclease H"/>
    <property type="match status" value="1"/>
</dbReference>
<keyword evidence="8" id="KW-1185">Reference proteome</keyword>
<evidence type="ECO:0000256" key="1">
    <source>
        <dbReference type="ARBA" id="ARBA00022670"/>
    </source>
</evidence>
<dbReference type="GO" id="GO:0008233">
    <property type="term" value="F:peptidase activity"/>
    <property type="evidence" value="ECO:0007669"/>
    <property type="project" value="UniProtKB-KW"/>
</dbReference>